<evidence type="ECO:0000256" key="1">
    <source>
        <dbReference type="ARBA" id="ARBA00006987"/>
    </source>
</evidence>
<gene>
    <name evidence="3" type="ORF">CEY11_07530</name>
</gene>
<keyword evidence="4" id="KW-1185">Reference proteome</keyword>
<dbReference type="RefSeq" id="WP_088602780.1">
    <property type="nucleotide sequence ID" value="NZ_NJIH01000004.1"/>
</dbReference>
<evidence type="ECO:0000313" key="3">
    <source>
        <dbReference type="EMBL" id="OWT61693.1"/>
    </source>
</evidence>
<comment type="similarity">
    <text evidence="1">Belongs to the UPF0065 (bug) family.</text>
</comment>
<proteinExistence type="inferred from homology"/>
<accession>A0A225MMV5</accession>
<dbReference type="CDD" id="cd13578">
    <property type="entry name" value="PBP2_Bug27"/>
    <property type="match status" value="1"/>
</dbReference>
<dbReference type="EMBL" id="NJIH01000004">
    <property type="protein sequence ID" value="OWT61693.1"/>
    <property type="molecule type" value="Genomic_DNA"/>
</dbReference>
<dbReference type="PANTHER" id="PTHR42928">
    <property type="entry name" value="TRICARBOXYLATE-BINDING PROTEIN"/>
    <property type="match status" value="1"/>
</dbReference>
<comment type="caution">
    <text evidence="3">The sequence shown here is derived from an EMBL/GenBank/DDBJ whole genome shotgun (WGS) entry which is preliminary data.</text>
</comment>
<dbReference type="Gene3D" id="3.40.190.150">
    <property type="entry name" value="Bordetella uptake gene, domain 1"/>
    <property type="match status" value="1"/>
</dbReference>
<sequence length="323" mass="33812">MTKISLILRALGVAALLTSATPSIAQTSEAPIRIVVPYSPGGTTDMLARFIASSLQAKTKRPVIVDNRSGAGGEIGTAAVVQARPDGNTLLFHSGAIAVYPSIQKKLPFDVTKDLTPITTAVGGPFAVIVNKDFPAKTLHDLIAMAKASPGSLNFGSAGVGTSTHLAGELLVQEAGIKMTHIPYRGGSDASLALLGGQVQFAILTVGESVKLVKSGKLRALAVTTLKRSDILPNVPTVAESGLPGFDASVLFTLFVSSKTPAPIAKRLNEDLVAVLRDPSMARKLKDLGLSPIGDTLDQAHERFDSEIRRWGTVIKKAGIHLE</sequence>
<organism evidence="3 4">
    <name type="scientific">Candidimonas nitroreducens</name>
    <dbReference type="NCBI Taxonomy" id="683354"/>
    <lineage>
        <taxon>Bacteria</taxon>
        <taxon>Pseudomonadati</taxon>
        <taxon>Pseudomonadota</taxon>
        <taxon>Betaproteobacteria</taxon>
        <taxon>Burkholderiales</taxon>
        <taxon>Alcaligenaceae</taxon>
        <taxon>Candidimonas</taxon>
    </lineage>
</organism>
<protein>
    <submittedName>
        <fullName evidence="3">ABC transporter substrate-binding protein</fullName>
    </submittedName>
</protein>
<dbReference type="PIRSF" id="PIRSF017082">
    <property type="entry name" value="YflP"/>
    <property type="match status" value="1"/>
</dbReference>
<feature type="signal peptide" evidence="2">
    <location>
        <begin position="1"/>
        <end position="25"/>
    </location>
</feature>
<keyword evidence="2" id="KW-0732">Signal</keyword>
<dbReference type="PANTHER" id="PTHR42928:SF5">
    <property type="entry name" value="BLR1237 PROTEIN"/>
    <property type="match status" value="1"/>
</dbReference>
<dbReference type="Proteomes" id="UP000214603">
    <property type="component" value="Unassembled WGS sequence"/>
</dbReference>
<evidence type="ECO:0000256" key="2">
    <source>
        <dbReference type="SAM" id="SignalP"/>
    </source>
</evidence>
<dbReference type="InterPro" id="IPR005064">
    <property type="entry name" value="BUG"/>
</dbReference>
<reference evidence="4" key="1">
    <citation type="submission" date="2017-06" db="EMBL/GenBank/DDBJ databases">
        <title>Herbaspirillum phytohormonus sp. nov., isolated from the root nodule of Robinia pseudoacacia in lead-zinc mine.</title>
        <authorList>
            <person name="Fan M."/>
            <person name="Lin Y."/>
        </authorList>
    </citation>
    <scope>NUCLEOTIDE SEQUENCE [LARGE SCALE GENOMIC DNA]</scope>
    <source>
        <strain evidence="4">SC-089</strain>
    </source>
</reference>
<dbReference type="AlphaFoldDB" id="A0A225MMV5"/>
<evidence type="ECO:0000313" key="4">
    <source>
        <dbReference type="Proteomes" id="UP000214603"/>
    </source>
</evidence>
<dbReference type="OrthoDB" id="8675076at2"/>
<dbReference type="SUPFAM" id="SSF53850">
    <property type="entry name" value="Periplasmic binding protein-like II"/>
    <property type="match status" value="1"/>
</dbReference>
<dbReference type="Gene3D" id="3.40.190.10">
    <property type="entry name" value="Periplasmic binding protein-like II"/>
    <property type="match status" value="1"/>
</dbReference>
<dbReference type="Pfam" id="PF03401">
    <property type="entry name" value="TctC"/>
    <property type="match status" value="1"/>
</dbReference>
<dbReference type="InterPro" id="IPR042100">
    <property type="entry name" value="Bug_dom1"/>
</dbReference>
<name>A0A225MMV5_9BURK</name>
<feature type="chain" id="PRO_5012352744" evidence="2">
    <location>
        <begin position="26"/>
        <end position="323"/>
    </location>
</feature>